<protein>
    <submittedName>
        <fullName evidence="1">Uncharacterized protein</fullName>
    </submittedName>
</protein>
<sequence length="53" mass="5798">MASMVGVSRQYFYALLAAFRVRPANAADAIQADNQTAHQAMLARRAERVAMGE</sequence>
<comment type="caution">
    <text evidence="1">The sequence shown here is derived from an EMBL/GenBank/DDBJ whole genome shotgun (WGS) entry which is preliminary data.</text>
</comment>
<dbReference type="RefSeq" id="WP_157090452.1">
    <property type="nucleotide sequence ID" value="NZ_JBHSMX010000055.1"/>
</dbReference>
<accession>A0ABW0QD12</accession>
<reference evidence="2" key="1">
    <citation type="journal article" date="2019" name="Int. J. Syst. Evol. Microbiol.">
        <title>The Global Catalogue of Microorganisms (GCM) 10K type strain sequencing project: providing services to taxonomists for standard genome sequencing and annotation.</title>
        <authorList>
            <consortium name="The Broad Institute Genomics Platform"/>
            <consortium name="The Broad Institute Genome Sequencing Center for Infectious Disease"/>
            <person name="Wu L."/>
            <person name="Ma J."/>
        </authorList>
    </citation>
    <scope>NUCLEOTIDE SEQUENCE [LARGE SCALE GENOMIC DNA]</scope>
    <source>
        <strain evidence="2">CGMCC 4.7277</strain>
    </source>
</reference>
<evidence type="ECO:0000313" key="1">
    <source>
        <dbReference type="EMBL" id="MFC5522675.1"/>
    </source>
</evidence>
<proteinExistence type="predicted"/>
<name>A0ABW0QD12_9BURK</name>
<dbReference type="EMBL" id="JBHSMX010000055">
    <property type="protein sequence ID" value="MFC5522675.1"/>
    <property type="molecule type" value="Genomic_DNA"/>
</dbReference>
<keyword evidence="2" id="KW-1185">Reference proteome</keyword>
<organism evidence="1 2">
    <name type="scientific">Polaromonas jejuensis</name>
    <dbReference type="NCBI Taxonomy" id="457502"/>
    <lineage>
        <taxon>Bacteria</taxon>
        <taxon>Pseudomonadati</taxon>
        <taxon>Pseudomonadota</taxon>
        <taxon>Betaproteobacteria</taxon>
        <taxon>Burkholderiales</taxon>
        <taxon>Comamonadaceae</taxon>
        <taxon>Polaromonas</taxon>
    </lineage>
</organism>
<dbReference type="Proteomes" id="UP001596084">
    <property type="component" value="Unassembled WGS sequence"/>
</dbReference>
<evidence type="ECO:0000313" key="2">
    <source>
        <dbReference type="Proteomes" id="UP001596084"/>
    </source>
</evidence>
<gene>
    <name evidence="1" type="ORF">ACFPP7_17425</name>
</gene>